<proteinExistence type="predicted"/>
<organism evidence="3 4">
    <name type="scientific">Cylindrotheca closterium</name>
    <dbReference type="NCBI Taxonomy" id="2856"/>
    <lineage>
        <taxon>Eukaryota</taxon>
        <taxon>Sar</taxon>
        <taxon>Stramenopiles</taxon>
        <taxon>Ochrophyta</taxon>
        <taxon>Bacillariophyta</taxon>
        <taxon>Bacillariophyceae</taxon>
        <taxon>Bacillariophycidae</taxon>
        <taxon>Bacillariales</taxon>
        <taxon>Bacillariaceae</taxon>
        <taxon>Cylindrotheca</taxon>
    </lineage>
</organism>
<dbReference type="PANTHER" id="PTHR33418">
    <property type="entry name" value="HELICASE-ASSOCIATED"/>
    <property type="match status" value="1"/>
</dbReference>
<evidence type="ECO:0000256" key="1">
    <source>
        <dbReference type="SAM" id="MobiDB-lite"/>
    </source>
</evidence>
<feature type="compositionally biased region" description="Low complexity" evidence="1">
    <location>
        <begin position="190"/>
        <end position="201"/>
    </location>
</feature>
<dbReference type="Gene3D" id="6.10.140.530">
    <property type="match status" value="2"/>
</dbReference>
<dbReference type="EMBL" id="CAKOGP040002203">
    <property type="protein sequence ID" value="CAJ1965547.1"/>
    <property type="molecule type" value="Genomic_DNA"/>
</dbReference>
<dbReference type="Pfam" id="PF03457">
    <property type="entry name" value="HA"/>
    <property type="match status" value="2"/>
</dbReference>
<dbReference type="InterPro" id="IPR005114">
    <property type="entry name" value="Helicase_assoc"/>
</dbReference>
<sequence>MAFLQNNVNAMNSNASFNSSLRMYVEMIEACTALEQQKLLQNLRHQLAPTPPAPTGVAAMPNNTHAISPLLVAEAFNTLIKHQQQQQQQQQQQVNANPLVLALAAAANQPAALASALTQALVNPVGSPAPSVHGILNALTRQHPSVSTTSSASSPLPQSPAGILQSPYPAAAISGMVFHQSEVVAKRPVSDISSSDDSSGSHPKRQRLACSYEKDTSFLHYHDEKWNFHYNELVEFKTKHGHCNVPYGFEENKALSRWVKRQRYQYKQKREGKTQAMPESRIRKLDQLGFVWGAQELLWQTRFHELKEYKLKTGHCNVPYIHDPNPKLAIWVKCQRRQYKLSQEGKPSNMTVCRIKALADLGFVWTQRKPLR</sequence>
<dbReference type="Proteomes" id="UP001295423">
    <property type="component" value="Unassembled WGS sequence"/>
</dbReference>
<evidence type="ECO:0000313" key="4">
    <source>
        <dbReference type="Proteomes" id="UP001295423"/>
    </source>
</evidence>
<feature type="domain" description="Helicase-associated" evidence="2">
    <location>
        <begin position="222"/>
        <end position="290"/>
    </location>
</feature>
<keyword evidence="4" id="KW-1185">Reference proteome</keyword>
<dbReference type="AlphaFoldDB" id="A0AAD2JNL1"/>
<dbReference type="PANTHER" id="PTHR33418:SF1">
    <property type="entry name" value="HELICASE-ASSOCIATED DOMAIN-CONTAINING PROTEIN"/>
    <property type="match status" value="1"/>
</dbReference>
<protein>
    <recommendedName>
        <fullName evidence="2">Helicase-associated domain-containing protein</fullName>
    </recommendedName>
</protein>
<evidence type="ECO:0000259" key="2">
    <source>
        <dbReference type="Pfam" id="PF03457"/>
    </source>
</evidence>
<evidence type="ECO:0000313" key="3">
    <source>
        <dbReference type="EMBL" id="CAJ1965547.1"/>
    </source>
</evidence>
<comment type="caution">
    <text evidence="3">The sequence shown here is derived from an EMBL/GenBank/DDBJ whole genome shotgun (WGS) entry which is preliminary data.</text>
</comment>
<feature type="domain" description="Helicase-associated" evidence="2">
    <location>
        <begin position="297"/>
        <end position="363"/>
    </location>
</feature>
<feature type="region of interest" description="Disordered" evidence="1">
    <location>
        <begin position="188"/>
        <end position="207"/>
    </location>
</feature>
<accession>A0AAD2JNL1</accession>
<name>A0AAD2JNL1_9STRA</name>
<gene>
    <name evidence="3" type="ORF">CYCCA115_LOCUS21166</name>
</gene>
<reference evidence="3" key="1">
    <citation type="submission" date="2023-08" db="EMBL/GenBank/DDBJ databases">
        <authorList>
            <person name="Audoor S."/>
            <person name="Bilcke G."/>
        </authorList>
    </citation>
    <scope>NUCLEOTIDE SEQUENCE</scope>
</reference>